<reference evidence="1 2" key="1">
    <citation type="submission" date="2019-05" db="EMBL/GenBank/DDBJ databases">
        <title>Complete genome sequence of sixteen phages from Abidjan, cote d'Ivoire, isolated on a single strain of Achromobacter xylosoxidans.</title>
        <authorList>
            <person name="Essoh C."/>
            <person name="Vernadet J.-P."/>
            <person name="Vergnaud G."/>
            <person name="Pourcel C."/>
        </authorList>
    </citation>
    <scope>NUCLEOTIDE SEQUENCE [LARGE SCALE GENOMIC DNA]</scope>
</reference>
<evidence type="ECO:0000313" key="2">
    <source>
        <dbReference type="Proteomes" id="UP000319598"/>
    </source>
</evidence>
<protein>
    <submittedName>
        <fullName evidence="1">Uncharacterized protein</fullName>
    </submittedName>
</protein>
<dbReference type="Proteomes" id="UP000319598">
    <property type="component" value="Segment"/>
</dbReference>
<dbReference type="EMBL" id="MK962640">
    <property type="protein sequence ID" value="QDH84696.1"/>
    <property type="molecule type" value="Genomic_DNA"/>
</dbReference>
<name>A0A514CW48_9CAUD</name>
<gene>
    <name evidence="1" type="ORF">Axy23_027</name>
</gene>
<proteinExistence type="predicted"/>
<keyword evidence="2" id="KW-1185">Reference proteome</keyword>
<organism evidence="1 2">
    <name type="scientific">Achromobacter phage vB_AxyP_19-32_Axy23</name>
    <dbReference type="NCBI Taxonomy" id="2591047"/>
    <lineage>
        <taxon>Viruses</taxon>
        <taxon>Duplodnaviria</taxon>
        <taxon>Heunggongvirae</taxon>
        <taxon>Uroviricota</taxon>
        <taxon>Caudoviricetes</taxon>
        <taxon>Autographivirales</taxon>
        <taxon>Autoscriptoviridae</taxon>
        <taxon>Axyvirus</taxon>
        <taxon>Axyvirus 1932Axy23</taxon>
    </lineage>
</organism>
<accession>A0A514CW48</accession>
<evidence type="ECO:0000313" key="1">
    <source>
        <dbReference type="EMBL" id="QDH84696.1"/>
    </source>
</evidence>
<sequence length="148" mass="16512">MRQIDILHYNNGLALAAQIDLEVRRRTRGNPDERRRICAAVTYVEGRQQPLRNTGATTCAVILAQLYSAHASVILVAPNRFASHQEHGRVASSHRNITRVYPELAVTGMRADIIIVDAHFAVVRATNQRWLADLELALRPGGTIIQLQ</sequence>